<gene>
    <name evidence="1" type="ORF">SBD_0254</name>
</gene>
<reference evidence="2" key="1">
    <citation type="journal article" date="2013" name="Genome Announc.">
        <title>Draft Genome Sequence of Streptomyces bottropensis ATCC 25435, a Bottromycin-Producing Actinomycete.</title>
        <authorList>
            <person name="Zhang H."/>
            <person name="Zhou W."/>
            <person name="Zhuang Y."/>
            <person name="Liang X."/>
            <person name="Liu T."/>
        </authorList>
    </citation>
    <scope>NUCLEOTIDE SEQUENCE [LARGE SCALE GENOMIC DNA]</scope>
    <source>
        <strain evidence="2">ATCC 25435</strain>
    </source>
</reference>
<sequence length="123" mass="14121">MRCPRCPRRRGWEPHRDTAAGEDFNIVAPTALNVRGFAHIAAAWFGQTATLEPVTWDQFRQTTSPQHAEQSWDHLHRSHCLTIEKARTLLRYTPRYEPEIAVLESVRWLIEHGELDVAGPLVA</sequence>
<dbReference type="EMBL" id="KB405056">
    <property type="protein sequence ID" value="EMF57582.1"/>
    <property type="molecule type" value="Genomic_DNA"/>
</dbReference>
<protein>
    <submittedName>
        <fullName evidence="1">Oxidoreductase</fullName>
    </submittedName>
</protein>
<dbReference type="AlphaFoldDB" id="M3DL06"/>
<dbReference type="InterPro" id="IPR036291">
    <property type="entry name" value="NAD(P)-bd_dom_sf"/>
</dbReference>
<organism evidence="1 2">
    <name type="scientific">Streptomyces bottropensis ATCC 25435</name>
    <dbReference type="NCBI Taxonomy" id="1054862"/>
    <lineage>
        <taxon>Bacteria</taxon>
        <taxon>Bacillati</taxon>
        <taxon>Actinomycetota</taxon>
        <taxon>Actinomycetes</taxon>
        <taxon>Kitasatosporales</taxon>
        <taxon>Streptomycetaceae</taxon>
        <taxon>Streptomyces</taxon>
    </lineage>
</organism>
<dbReference type="Gene3D" id="3.40.50.720">
    <property type="entry name" value="NAD(P)-binding Rossmann-like Domain"/>
    <property type="match status" value="1"/>
</dbReference>
<name>M3DL06_9ACTN</name>
<dbReference type="GeneID" id="96268200"/>
<dbReference type="RefSeq" id="WP_005473840.1">
    <property type="nucleotide sequence ID" value="NZ_KB405056.1"/>
</dbReference>
<evidence type="ECO:0000313" key="1">
    <source>
        <dbReference type="EMBL" id="EMF57582.1"/>
    </source>
</evidence>
<dbReference type="SUPFAM" id="SSF51735">
    <property type="entry name" value="NAD(P)-binding Rossmann-fold domains"/>
    <property type="match status" value="1"/>
</dbReference>
<dbReference type="Proteomes" id="UP000030760">
    <property type="component" value="Unassembled WGS sequence"/>
</dbReference>
<proteinExistence type="predicted"/>
<accession>M3DL06</accession>
<evidence type="ECO:0000313" key="2">
    <source>
        <dbReference type="Proteomes" id="UP000030760"/>
    </source>
</evidence>